<name>F5YLA5_TREPZ</name>
<dbReference type="Gene3D" id="3.40.50.1980">
    <property type="entry name" value="Nitrogenase molybdenum iron protein domain"/>
    <property type="match status" value="2"/>
</dbReference>
<protein>
    <submittedName>
        <fullName evidence="3">Periplasmic binding protein</fullName>
    </submittedName>
</protein>
<organism evidence="3 4">
    <name type="scientific">Treponema primitia (strain ATCC BAA-887 / DSM 12427 / ZAS-2)</name>
    <dbReference type="NCBI Taxonomy" id="545694"/>
    <lineage>
        <taxon>Bacteria</taxon>
        <taxon>Pseudomonadati</taxon>
        <taxon>Spirochaetota</taxon>
        <taxon>Spirochaetia</taxon>
        <taxon>Spirochaetales</taxon>
        <taxon>Treponemataceae</taxon>
        <taxon>Treponema</taxon>
    </lineage>
</organism>
<dbReference type="EMBL" id="CP001843">
    <property type="protein sequence ID" value="AEF85928.1"/>
    <property type="molecule type" value="Genomic_DNA"/>
</dbReference>
<evidence type="ECO:0000256" key="1">
    <source>
        <dbReference type="SAM" id="SignalP"/>
    </source>
</evidence>
<feature type="chain" id="PRO_5003329813" evidence="1">
    <location>
        <begin position="23"/>
        <end position="300"/>
    </location>
</feature>
<feature type="domain" description="Fe/B12 periplasmic-binding" evidence="2">
    <location>
        <begin position="41"/>
        <end position="296"/>
    </location>
</feature>
<dbReference type="PANTHER" id="PTHR30535:SF34">
    <property type="entry name" value="MOLYBDATE-BINDING PROTEIN MOLA"/>
    <property type="match status" value="1"/>
</dbReference>
<dbReference type="GO" id="GO:0071281">
    <property type="term" value="P:cellular response to iron ion"/>
    <property type="evidence" value="ECO:0007669"/>
    <property type="project" value="TreeGrafter"/>
</dbReference>
<dbReference type="PROSITE" id="PS51257">
    <property type="entry name" value="PROKAR_LIPOPROTEIN"/>
    <property type="match status" value="1"/>
</dbReference>
<dbReference type="RefSeq" id="WP_015709483.1">
    <property type="nucleotide sequence ID" value="NC_015578.1"/>
</dbReference>
<dbReference type="InterPro" id="IPR002491">
    <property type="entry name" value="ABC_transptr_periplasmic_BD"/>
</dbReference>
<accession>F5YLA5</accession>
<evidence type="ECO:0000313" key="4">
    <source>
        <dbReference type="Proteomes" id="UP000009223"/>
    </source>
</evidence>
<dbReference type="HOGENOM" id="CLU_038034_2_5_12"/>
<dbReference type="KEGG" id="tpi:TREPR_0538"/>
<dbReference type="STRING" id="545694.TREPR_0538"/>
<dbReference type="Pfam" id="PF01497">
    <property type="entry name" value="Peripla_BP_2"/>
    <property type="match status" value="1"/>
</dbReference>
<sequence length="300" mass="32521">MNKFSALFAAALLLAGCGGNNARLVTDRGGNSVAISGPVNKVISTAPSSTEILVDLGLADKLTAIDKYSLGVRGVNQDLPLIDFFFPDAEVIIGLNPDVIISNGHNKIGAGDDPFKLIREAGISVVYIPLSSDIDGICGDIEFIADLMNVPDRGKELVRSFKSQIDEIAAIGNTIEDKKTAYFEISPAPELVTIGRNTYLHEMMTIIGTVNIFSDQIGVIFPGAESILERNPDVIITNIQERYNPVGEIKNREGFEYINAVKNNAIYLVDTNSAARPSARIVLALRQMAKAVYPDKYEKF</sequence>
<dbReference type="eggNOG" id="COG0614">
    <property type="taxonomic scope" value="Bacteria"/>
</dbReference>
<keyword evidence="4" id="KW-1185">Reference proteome</keyword>
<reference evidence="3 4" key="2">
    <citation type="journal article" date="2011" name="ISME J.">
        <title>RNA-seq reveals cooperative metabolic interactions between two termite-gut spirochete species in co-culture.</title>
        <authorList>
            <person name="Rosenthal A.Z."/>
            <person name="Matson E.G."/>
            <person name="Eldar A."/>
            <person name="Leadbetter J.R."/>
        </authorList>
    </citation>
    <scope>NUCLEOTIDE SEQUENCE [LARGE SCALE GENOMIC DNA]</scope>
    <source>
        <strain evidence="4">ATCC BAA-887 / DSM 12427 / ZAS-2</strain>
    </source>
</reference>
<dbReference type="PROSITE" id="PS50983">
    <property type="entry name" value="FE_B12_PBP"/>
    <property type="match status" value="1"/>
</dbReference>
<dbReference type="AlphaFoldDB" id="F5YLA5"/>
<proteinExistence type="predicted"/>
<dbReference type="PANTHER" id="PTHR30535">
    <property type="entry name" value="VITAMIN B12-BINDING PROTEIN"/>
    <property type="match status" value="1"/>
</dbReference>
<dbReference type="InterPro" id="IPR050902">
    <property type="entry name" value="ABC_Transporter_SBP"/>
</dbReference>
<gene>
    <name evidence="3" type="ordered locus">TREPR_0538</name>
</gene>
<evidence type="ECO:0000313" key="3">
    <source>
        <dbReference type="EMBL" id="AEF85928.1"/>
    </source>
</evidence>
<keyword evidence="1" id="KW-0732">Signal</keyword>
<dbReference type="Proteomes" id="UP000009223">
    <property type="component" value="Chromosome"/>
</dbReference>
<dbReference type="SUPFAM" id="SSF53807">
    <property type="entry name" value="Helical backbone' metal receptor"/>
    <property type="match status" value="1"/>
</dbReference>
<reference evidence="4" key="1">
    <citation type="submission" date="2009-12" db="EMBL/GenBank/DDBJ databases">
        <title>Complete sequence of Treponema primitia strain ZAS-2.</title>
        <authorList>
            <person name="Tetu S.G."/>
            <person name="Matson E."/>
            <person name="Ren Q."/>
            <person name="Seshadri R."/>
            <person name="Elbourne L."/>
            <person name="Hassan K.A."/>
            <person name="Durkin A."/>
            <person name="Radune D."/>
            <person name="Mohamoud Y."/>
            <person name="Shay R."/>
            <person name="Jin S."/>
            <person name="Zhang X."/>
            <person name="Lucey K."/>
            <person name="Ballor N.R."/>
            <person name="Ottesen E."/>
            <person name="Rosenthal R."/>
            <person name="Allen A."/>
            <person name="Leadbetter J.R."/>
            <person name="Paulsen I.T."/>
        </authorList>
    </citation>
    <scope>NUCLEOTIDE SEQUENCE [LARGE SCALE GENOMIC DNA]</scope>
    <source>
        <strain evidence="4">ATCC BAA-887 / DSM 12427 / ZAS-2</strain>
    </source>
</reference>
<feature type="signal peptide" evidence="1">
    <location>
        <begin position="1"/>
        <end position="22"/>
    </location>
</feature>
<evidence type="ECO:0000259" key="2">
    <source>
        <dbReference type="PROSITE" id="PS50983"/>
    </source>
</evidence>